<evidence type="ECO:0000313" key="9">
    <source>
        <dbReference type="Proteomes" id="UP000187941"/>
    </source>
</evidence>
<keyword evidence="5" id="KW-0472">Membrane</keyword>
<accession>A0A1P9WUP1</accession>
<dbReference type="PANTHER" id="PTHR43133:SF46">
    <property type="entry name" value="RNA POLYMERASE SIGMA-70 FACTOR ECF SUBFAMILY"/>
    <property type="match status" value="1"/>
</dbReference>
<feature type="domain" description="RNA polymerase sigma factor 70 region 4 type 2" evidence="7">
    <location>
        <begin position="104"/>
        <end position="154"/>
    </location>
</feature>
<dbReference type="STRING" id="1178516.AWR27_07010"/>
<dbReference type="InterPro" id="IPR014284">
    <property type="entry name" value="RNA_pol_sigma-70_dom"/>
</dbReference>
<dbReference type="SUPFAM" id="SSF88659">
    <property type="entry name" value="Sigma3 and sigma4 domains of RNA polymerase sigma factors"/>
    <property type="match status" value="1"/>
</dbReference>
<dbReference type="InterPro" id="IPR013325">
    <property type="entry name" value="RNA_pol_sigma_r2"/>
</dbReference>
<dbReference type="Gene3D" id="1.10.10.10">
    <property type="entry name" value="Winged helix-like DNA-binding domain superfamily/Winged helix DNA-binding domain"/>
    <property type="match status" value="1"/>
</dbReference>
<dbReference type="KEGG" id="smon:AWR27_07010"/>
<name>A0A1P9WUP1_9BACT</name>
<protein>
    <recommendedName>
        <fullName evidence="10">RNA polymerase subunit sigma-24</fullName>
    </recommendedName>
</protein>
<dbReference type="GO" id="GO:0006352">
    <property type="term" value="P:DNA-templated transcription initiation"/>
    <property type="evidence" value="ECO:0007669"/>
    <property type="project" value="InterPro"/>
</dbReference>
<feature type="domain" description="RNA polymerase sigma-70 region 2" evidence="6">
    <location>
        <begin position="2"/>
        <end position="68"/>
    </location>
</feature>
<dbReference type="InterPro" id="IPR039425">
    <property type="entry name" value="RNA_pol_sigma-70-like"/>
</dbReference>
<keyword evidence="5" id="KW-0812">Transmembrane</keyword>
<keyword evidence="2" id="KW-0805">Transcription regulation</keyword>
<keyword evidence="5" id="KW-1133">Transmembrane helix</keyword>
<evidence type="ECO:0000256" key="1">
    <source>
        <dbReference type="ARBA" id="ARBA00010641"/>
    </source>
</evidence>
<dbReference type="AlphaFoldDB" id="A0A1P9WUP1"/>
<gene>
    <name evidence="8" type="ORF">AWR27_07010</name>
</gene>
<reference evidence="8 9" key="1">
    <citation type="submission" date="2016-01" db="EMBL/GenBank/DDBJ databases">
        <authorList>
            <person name="Oliw E.H."/>
        </authorList>
    </citation>
    <scope>NUCLEOTIDE SEQUENCE [LARGE SCALE GENOMIC DNA]</scope>
    <source>
        <strain evidence="8 9">DY10</strain>
    </source>
</reference>
<feature type="transmembrane region" description="Helical" evidence="5">
    <location>
        <begin position="163"/>
        <end position="180"/>
    </location>
</feature>
<evidence type="ECO:0008006" key="10">
    <source>
        <dbReference type="Google" id="ProtNLM"/>
    </source>
</evidence>
<dbReference type="InterPro" id="IPR036388">
    <property type="entry name" value="WH-like_DNA-bd_sf"/>
</dbReference>
<dbReference type="Pfam" id="PF08281">
    <property type="entry name" value="Sigma70_r4_2"/>
    <property type="match status" value="1"/>
</dbReference>
<sequence>MRQHYNTLFDYGLKLTNHDEDLTKDCIQDVFVAFWNHRAEWGQIQSVKAYLLIALRNRITDAQRANRRFVPLLTFPDADESETVLAFSMPEEPALDGGTSAQHLKRAFESLSRRQREAVYLRYYNEMSYTDVAAVMGVKERTVYNLVHEGLQQLRQQLTPARWIMLAGLMAGLLFFLKIFV</sequence>
<organism evidence="8 9">
    <name type="scientific">Spirosoma montaniterrae</name>
    <dbReference type="NCBI Taxonomy" id="1178516"/>
    <lineage>
        <taxon>Bacteria</taxon>
        <taxon>Pseudomonadati</taxon>
        <taxon>Bacteroidota</taxon>
        <taxon>Cytophagia</taxon>
        <taxon>Cytophagales</taxon>
        <taxon>Cytophagaceae</taxon>
        <taxon>Spirosoma</taxon>
    </lineage>
</organism>
<evidence type="ECO:0000256" key="2">
    <source>
        <dbReference type="ARBA" id="ARBA00023015"/>
    </source>
</evidence>
<evidence type="ECO:0000256" key="4">
    <source>
        <dbReference type="ARBA" id="ARBA00023163"/>
    </source>
</evidence>
<evidence type="ECO:0000256" key="5">
    <source>
        <dbReference type="SAM" id="Phobius"/>
    </source>
</evidence>
<keyword evidence="4" id="KW-0804">Transcription</keyword>
<dbReference type="GO" id="GO:0016987">
    <property type="term" value="F:sigma factor activity"/>
    <property type="evidence" value="ECO:0007669"/>
    <property type="project" value="UniProtKB-KW"/>
</dbReference>
<dbReference type="CDD" id="cd06171">
    <property type="entry name" value="Sigma70_r4"/>
    <property type="match status" value="1"/>
</dbReference>
<comment type="similarity">
    <text evidence="1">Belongs to the sigma-70 factor family. ECF subfamily.</text>
</comment>
<evidence type="ECO:0000256" key="3">
    <source>
        <dbReference type="ARBA" id="ARBA00023082"/>
    </source>
</evidence>
<keyword evidence="9" id="KW-1185">Reference proteome</keyword>
<dbReference type="PANTHER" id="PTHR43133">
    <property type="entry name" value="RNA POLYMERASE ECF-TYPE SIGMA FACTO"/>
    <property type="match status" value="1"/>
</dbReference>
<dbReference type="Proteomes" id="UP000187941">
    <property type="component" value="Chromosome"/>
</dbReference>
<dbReference type="NCBIfam" id="TIGR02937">
    <property type="entry name" value="sigma70-ECF"/>
    <property type="match status" value="1"/>
</dbReference>
<evidence type="ECO:0000313" key="8">
    <source>
        <dbReference type="EMBL" id="AQG79092.1"/>
    </source>
</evidence>
<dbReference type="SUPFAM" id="SSF88946">
    <property type="entry name" value="Sigma2 domain of RNA polymerase sigma factors"/>
    <property type="match status" value="1"/>
</dbReference>
<dbReference type="Pfam" id="PF04542">
    <property type="entry name" value="Sigma70_r2"/>
    <property type="match status" value="1"/>
</dbReference>
<dbReference type="GO" id="GO:0003677">
    <property type="term" value="F:DNA binding"/>
    <property type="evidence" value="ECO:0007669"/>
    <property type="project" value="InterPro"/>
</dbReference>
<dbReference type="InterPro" id="IPR013249">
    <property type="entry name" value="RNA_pol_sigma70_r4_t2"/>
</dbReference>
<evidence type="ECO:0000259" key="7">
    <source>
        <dbReference type="Pfam" id="PF08281"/>
    </source>
</evidence>
<dbReference type="EMBL" id="CP014263">
    <property type="protein sequence ID" value="AQG79092.1"/>
    <property type="molecule type" value="Genomic_DNA"/>
</dbReference>
<dbReference type="InterPro" id="IPR013324">
    <property type="entry name" value="RNA_pol_sigma_r3/r4-like"/>
</dbReference>
<proteinExistence type="inferred from homology"/>
<dbReference type="InterPro" id="IPR007627">
    <property type="entry name" value="RNA_pol_sigma70_r2"/>
</dbReference>
<keyword evidence="3" id="KW-0731">Sigma factor</keyword>
<dbReference type="Gene3D" id="1.10.1740.10">
    <property type="match status" value="1"/>
</dbReference>
<evidence type="ECO:0000259" key="6">
    <source>
        <dbReference type="Pfam" id="PF04542"/>
    </source>
</evidence>